<dbReference type="EMBL" id="CP002360">
    <property type="protein sequence ID" value="AEE95995.1"/>
    <property type="molecule type" value="Genomic_DNA"/>
</dbReference>
<keyword evidence="1" id="KW-0472">Membrane</keyword>
<dbReference type="OrthoDB" id="1683367at2"/>
<gene>
    <name evidence="2" type="ordered locus">Mahau_0797</name>
</gene>
<dbReference type="KEGG" id="mas:Mahau_0797"/>
<dbReference type="STRING" id="697281.Mahau_0797"/>
<feature type="transmembrane region" description="Helical" evidence="1">
    <location>
        <begin position="49"/>
        <end position="70"/>
    </location>
</feature>
<keyword evidence="1" id="KW-1133">Transmembrane helix</keyword>
<sequence length="135" mass="14641">MSNIIFIADIVFAVAATLFINKCMLKLMGSDASIWTGPITEECMKTLPAFLLGLSVLSVHVCFGIVEAMYEVWQSHSRQAAMAGVLAIVTHAAFGVITVWIYRFSGEIILALISAALLHMAWNRAILYFSIGGSA</sequence>
<evidence type="ECO:0008006" key="4">
    <source>
        <dbReference type="Google" id="ProtNLM"/>
    </source>
</evidence>
<evidence type="ECO:0000256" key="1">
    <source>
        <dbReference type="SAM" id="Phobius"/>
    </source>
</evidence>
<feature type="transmembrane region" description="Helical" evidence="1">
    <location>
        <begin position="108"/>
        <end position="131"/>
    </location>
</feature>
<evidence type="ECO:0000313" key="3">
    <source>
        <dbReference type="Proteomes" id="UP000008457"/>
    </source>
</evidence>
<dbReference type="RefSeq" id="WP_013780425.1">
    <property type="nucleotide sequence ID" value="NC_015520.1"/>
</dbReference>
<reference evidence="3" key="1">
    <citation type="submission" date="2010-11" db="EMBL/GenBank/DDBJ databases">
        <title>The complete genome of Mahella australiensis DSM 15567.</title>
        <authorList>
            <consortium name="US DOE Joint Genome Institute (JGI-PGF)"/>
            <person name="Lucas S."/>
            <person name="Copeland A."/>
            <person name="Lapidus A."/>
            <person name="Bruce D."/>
            <person name="Goodwin L."/>
            <person name="Pitluck S."/>
            <person name="Kyrpides N."/>
            <person name="Mavromatis K."/>
            <person name="Pagani I."/>
            <person name="Ivanova N."/>
            <person name="Teshima H."/>
            <person name="Brettin T."/>
            <person name="Detter J.C."/>
            <person name="Han C."/>
            <person name="Tapia R."/>
            <person name="Land M."/>
            <person name="Hauser L."/>
            <person name="Markowitz V."/>
            <person name="Cheng J.-F."/>
            <person name="Hugenholtz P."/>
            <person name="Woyke T."/>
            <person name="Wu D."/>
            <person name="Spring S."/>
            <person name="Pukall R."/>
            <person name="Steenblock K."/>
            <person name="Schneider S."/>
            <person name="Klenk H.-P."/>
            <person name="Eisen J.A."/>
        </authorList>
    </citation>
    <scope>NUCLEOTIDE SEQUENCE [LARGE SCALE GENOMIC DNA]</scope>
    <source>
        <strain evidence="3">DSM 15567 / CIP 107919 / 50-1 BON</strain>
    </source>
</reference>
<organism evidence="2 3">
    <name type="scientific">Mahella australiensis (strain DSM 15567 / CIP 107919 / 50-1 BON)</name>
    <dbReference type="NCBI Taxonomy" id="697281"/>
    <lineage>
        <taxon>Bacteria</taxon>
        <taxon>Bacillati</taxon>
        <taxon>Bacillota</taxon>
        <taxon>Clostridia</taxon>
        <taxon>Thermoanaerobacterales</taxon>
        <taxon>Thermoanaerobacterales Family IV. Incertae Sedis</taxon>
        <taxon>Mahella</taxon>
    </lineage>
</organism>
<keyword evidence="3" id="KW-1185">Reference proteome</keyword>
<dbReference type="eggNOG" id="ENOG503093V">
    <property type="taxonomic scope" value="Bacteria"/>
</dbReference>
<evidence type="ECO:0000313" key="2">
    <source>
        <dbReference type="EMBL" id="AEE95995.1"/>
    </source>
</evidence>
<proteinExistence type="predicted"/>
<reference evidence="2 3" key="2">
    <citation type="journal article" date="2011" name="Stand. Genomic Sci.">
        <title>Complete genome sequence of Mahella australiensis type strain (50-1 BON).</title>
        <authorList>
            <person name="Sikorski J."/>
            <person name="Teshima H."/>
            <person name="Nolan M."/>
            <person name="Lucas S."/>
            <person name="Hammon N."/>
            <person name="Deshpande S."/>
            <person name="Cheng J.F."/>
            <person name="Pitluck S."/>
            <person name="Liolios K."/>
            <person name="Pagani I."/>
            <person name="Ivanova N."/>
            <person name="Huntemann M."/>
            <person name="Mavromatis K."/>
            <person name="Ovchinikova G."/>
            <person name="Pati A."/>
            <person name="Tapia R."/>
            <person name="Han C."/>
            <person name="Goodwin L."/>
            <person name="Chen A."/>
            <person name="Palaniappan K."/>
            <person name="Land M."/>
            <person name="Hauser L."/>
            <person name="Ngatchou-Djao O.D."/>
            <person name="Rohde M."/>
            <person name="Pukall R."/>
            <person name="Spring S."/>
            <person name="Abt B."/>
            <person name="Goker M."/>
            <person name="Detter J.C."/>
            <person name="Woyke T."/>
            <person name="Bristow J."/>
            <person name="Markowitz V."/>
            <person name="Hugenholtz P."/>
            <person name="Eisen J.A."/>
            <person name="Kyrpides N.C."/>
            <person name="Klenk H.P."/>
            <person name="Lapidus A."/>
        </authorList>
    </citation>
    <scope>NUCLEOTIDE SEQUENCE [LARGE SCALE GENOMIC DNA]</scope>
    <source>
        <strain evidence="3">DSM 15567 / CIP 107919 / 50-1 BON</strain>
    </source>
</reference>
<dbReference type="Proteomes" id="UP000008457">
    <property type="component" value="Chromosome"/>
</dbReference>
<accession>F4A1G1</accession>
<feature type="transmembrane region" description="Helical" evidence="1">
    <location>
        <begin position="82"/>
        <end position="102"/>
    </location>
</feature>
<dbReference type="AlphaFoldDB" id="F4A1G1"/>
<name>F4A1G1_MAHA5</name>
<protein>
    <recommendedName>
        <fullName evidence="4">Nucleoside recognition domain protein</fullName>
    </recommendedName>
</protein>
<keyword evidence="1" id="KW-0812">Transmembrane</keyword>
<feature type="transmembrane region" description="Helical" evidence="1">
    <location>
        <begin position="7"/>
        <end position="29"/>
    </location>
</feature>
<dbReference type="HOGENOM" id="CLU_150612_0_0_9"/>